<dbReference type="EMBL" id="JXTC01000263">
    <property type="protein sequence ID" value="PON74054.1"/>
    <property type="molecule type" value="Genomic_DNA"/>
</dbReference>
<gene>
    <name evidence="2" type="ORF">TorRG33x02_248310</name>
</gene>
<keyword evidence="3" id="KW-1185">Reference proteome</keyword>
<dbReference type="InParanoid" id="A0A2P5DLA1"/>
<dbReference type="Proteomes" id="UP000237000">
    <property type="component" value="Unassembled WGS sequence"/>
</dbReference>
<feature type="region of interest" description="Disordered" evidence="1">
    <location>
        <begin position="1"/>
        <end position="90"/>
    </location>
</feature>
<accession>A0A2P5DLA1</accession>
<name>A0A2P5DLA1_TREOI</name>
<evidence type="ECO:0000313" key="3">
    <source>
        <dbReference type="Proteomes" id="UP000237000"/>
    </source>
</evidence>
<feature type="compositionally biased region" description="Basic and acidic residues" evidence="1">
    <location>
        <begin position="14"/>
        <end position="28"/>
    </location>
</feature>
<feature type="compositionally biased region" description="Polar residues" evidence="1">
    <location>
        <begin position="52"/>
        <end position="63"/>
    </location>
</feature>
<evidence type="ECO:0000313" key="2">
    <source>
        <dbReference type="EMBL" id="PON74054.1"/>
    </source>
</evidence>
<reference evidence="3" key="1">
    <citation type="submission" date="2016-06" db="EMBL/GenBank/DDBJ databases">
        <title>Parallel loss of symbiosis genes in relatives of nitrogen-fixing non-legume Parasponia.</title>
        <authorList>
            <person name="Van Velzen R."/>
            <person name="Holmer R."/>
            <person name="Bu F."/>
            <person name="Rutten L."/>
            <person name="Van Zeijl A."/>
            <person name="Liu W."/>
            <person name="Santuari L."/>
            <person name="Cao Q."/>
            <person name="Sharma T."/>
            <person name="Shen D."/>
            <person name="Roswanjaya Y."/>
            <person name="Wardhani T."/>
            <person name="Kalhor M.S."/>
            <person name="Jansen J."/>
            <person name="Van den Hoogen J."/>
            <person name="Gungor B."/>
            <person name="Hartog M."/>
            <person name="Hontelez J."/>
            <person name="Verver J."/>
            <person name="Yang W.-C."/>
            <person name="Schijlen E."/>
            <person name="Repin R."/>
            <person name="Schilthuizen M."/>
            <person name="Schranz E."/>
            <person name="Heidstra R."/>
            <person name="Miyata K."/>
            <person name="Fedorova E."/>
            <person name="Kohlen W."/>
            <person name="Bisseling T."/>
            <person name="Smit S."/>
            <person name="Geurts R."/>
        </authorList>
    </citation>
    <scope>NUCLEOTIDE SEQUENCE [LARGE SCALE GENOMIC DNA]</scope>
    <source>
        <strain evidence="3">cv. RG33-2</strain>
    </source>
</reference>
<proteinExistence type="predicted"/>
<dbReference type="AlphaFoldDB" id="A0A2P5DLA1"/>
<sequence>MDQPLSTERDEDDDHHHLEGSKKEEEKRKQKLSNSPNDGTDHGGDSQIPPLQESSEQPRLSESTEGDHPESHGSVHTDESGRSVDEGDTNGISSFLSRNLRLIEYFYLSKASEATSSPDSELQLKFNWLRDDGKGEKLEEESSTGSEIGGKNKRELENKIIGLIQERQREMAEARKEGKFSYIEWLIRDRGVGGLAMLNVIHAKVNEIGNLLCCHLCDLLFVVSEDWGQYGKCSYFKSLLKLLMKNQGKTIAIKRIISVIEVAEKEFLRNGKHMISEILEGSSEGQDDNEGDLAETQIDHILDMFLKEVLCLESILSYPNLSQEKDLEAVLSGLDVCKKEVDKIGSLVTALKTIHLSIFENTGEDLVMEQFQIILKDAIDSWWERLDEQEDDNS</sequence>
<comment type="caution">
    <text evidence="2">The sequence shown here is derived from an EMBL/GenBank/DDBJ whole genome shotgun (WGS) entry which is preliminary data.</text>
</comment>
<organism evidence="2 3">
    <name type="scientific">Trema orientale</name>
    <name type="common">Charcoal tree</name>
    <name type="synonym">Celtis orientalis</name>
    <dbReference type="NCBI Taxonomy" id="63057"/>
    <lineage>
        <taxon>Eukaryota</taxon>
        <taxon>Viridiplantae</taxon>
        <taxon>Streptophyta</taxon>
        <taxon>Embryophyta</taxon>
        <taxon>Tracheophyta</taxon>
        <taxon>Spermatophyta</taxon>
        <taxon>Magnoliopsida</taxon>
        <taxon>eudicotyledons</taxon>
        <taxon>Gunneridae</taxon>
        <taxon>Pentapetalae</taxon>
        <taxon>rosids</taxon>
        <taxon>fabids</taxon>
        <taxon>Rosales</taxon>
        <taxon>Cannabaceae</taxon>
        <taxon>Trema</taxon>
    </lineage>
</organism>
<protein>
    <submittedName>
        <fullName evidence="2">Uncharacterized protein</fullName>
    </submittedName>
</protein>
<feature type="compositionally biased region" description="Basic and acidic residues" evidence="1">
    <location>
        <begin position="65"/>
        <end position="85"/>
    </location>
</feature>
<evidence type="ECO:0000256" key="1">
    <source>
        <dbReference type="SAM" id="MobiDB-lite"/>
    </source>
</evidence>